<organism evidence="2 3">
    <name type="scientific">Tepidicaulis marinus</name>
    <dbReference type="NCBI Taxonomy" id="1333998"/>
    <lineage>
        <taxon>Bacteria</taxon>
        <taxon>Pseudomonadati</taxon>
        <taxon>Pseudomonadota</taxon>
        <taxon>Alphaproteobacteria</taxon>
        <taxon>Hyphomicrobiales</taxon>
        <taxon>Parvibaculaceae</taxon>
        <taxon>Tepidicaulis</taxon>
    </lineage>
</organism>
<feature type="transmembrane region" description="Helical" evidence="1">
    <location>
        <begin position="21"/>
        <end position="42"/>
    </location>
</feature>
<feature type="transmembrane region" description="Helical" evidence="1">
    <location>
        <begin position="197"/>
        <end position="226"/>
    </location>
</feature>
<dbReference type="eggNOG" id="COG5473">
    <property type="taxonomic scope" value="Bacteria"/>
</dbReference>
<keyword evidence="1" id="KW-1133">Transmembrane helix</keyword>
<dbReference type="Pfam" id="PF09955">
    <property type="entry name" value="DUF2189"/>
    <property type="match status" value="1"/>
</dbReference>
<comment type="caution">
    <text evidence="2">The sequence shown here is derived from an EMBL/GenBank/DDBJ whole genome shotgun (WGS) entry which is preliminary data.</text>
</comment>
<feature type="transmembrane region" description="Helical" evidence="1">
    <location>
        <begin position="96"/>
        <end position="123"/>
    </location>
</feature>
<sequence length="242" mass="25947">MDSPWRWLALGWRDMWAVPGISLTYGLVFFGVSAAIVAGLAVLSWSAVALAMAAGFMLVGPMLAVGLYEASRRLEAGEPLHLRDIFFVATKSPSQLALLGGALMLVLLIWMRLATLLFALFFGGEGFPPLSNFLQTLFFTSHGLGLMVVGTAVGAVLAAFVFAISAISVPMLMERDMDAVSAMGESALAVLRHPKELLLWAWLIAVIMAAGLATLLVGMIIAFPLIGHATWHAYRDITAQKN</sequence>
<gene>
    <name evidence="2" type="ORF">M2A_2951</name>
</gene>
<keyword evidence="3" id="KW-1185">Reference proteome</keyword>
<accession>A0A081BEI4</accession>
<evidence type="ECO:0000313" key="2">
    <source>
        <dbReference type="EMBL" id="GAK46452.1"/>
    </source>
</evidence>
<dbReference type="AlphaFoldDB" id="A0A081BEI4"/>
<feature type="transmembrane region" description="Helical" evidence="1">
    <location>
        <begin position="143"/>
        <end position="167"/>
    </location>
</feature>
<protein>
    <submittedName>
        <fullName evidence="2">Integral membrane-like protein</fullName>
    </submittedName>
</protein>
<keyword evidence="1" id="KW-0472">Membrane</keyword>
<reference evidence="2 3" key="1">
    <citation type="submission" date="2014-07" db="EMBL/GenBank/DDBJ databases">
        <title>Tepidicaulis marinum gen. nov., sp. nov., a novel marine bacterium denitrifying nitrate to nitrous oxide strictly under microaerobic conditions.</title>
        <authorList>
            <person name="Takeuchi M."/>
            <person name="Yamagishi T."/>
            <person name="Kamagata Y."/>
            <person name="Oshima K."/>
            <person name="Hattori M."/>
            <person name="Katayama T."/>
            <person name="Hanada S."/>
            <person name="Tamaki H."/>
            <person name="Marumo K."/>
            <person name="Maeda H."/>
            <person name="Nedachi M."/>
            <person name="Iwasaki W."/>
            <person name="Suwa Y."/>
            <person name="Sakata S."/>
        </authorList>
    </citation>
    <scope>NUCLEOTIDE SEQUENCE [LARGE SCALE GENOMIC DNA]</scope>
    <source>
        <strain evidence="2 3">MA2</strain>
    </source>
</reference>
<evidence type="ECO:0000256" key="1">
    <source>
        <dbReference type="SAM" id="Phobius"/>
    </source>
</evidence>
<feature type="transmembrane region" description="Helical" evidence="1">
    <location>
        <begin position="48"/>
        <end position="68"/>
    </location>
</feature>
<dbReference type="EMBL" id="BBIO01000019">
    <property type="protein sequence ID" value="GAK46452.1"/>
    <property type="molecule type" value="Genomic_DNA"/>
</dbReference>
<evidence type="ECO:0000313" key="3">
    <source>
        <dbReference type="Proteomes" id="UP000028702"/>
    </source>
</evidence>
<proteinExistence type="predicted"/>
<keyword evidence="1" id="KW-0812">Transmembrane</keyword>
<dbReference type="STRING" id="1333998.M2A_2951"/>
<name>A0A081BEI4_9HYPH</name>
<dbReference type="RefSeq" id="WP_052379529.1">
    <property type="nucleotide sequence ID" value="NZ_BBIO01000019.1"/>
</dbReference>
<dbReference type="Proteomes" id="UP000028702">
    <property type="component" value="Unassembled WGS sequence"/>
</dbReference>
<dbReference type="InterPro" id="IPR018692">
    <property type="entry name" value="DUF2189"/>
</dbReference>